<gene>
    <name evidence="1" type="ORF">MRATA1EN1_LOCUS4412</name>
</gene>
<protein>
    <submittedName>
        <fullName evidence="1">Uncharacterized protein</fullName>
    </submittedName>
</protein>
<dbReference type="EMBL" id="OX459948">
    <property type="protein sequence ID" value="CAI9155450.1"/>
    <property type="molecule type" value="Genomic_DNA"/>
</dbReference>
<evidence type="ECO:0000313" key="1">
    <source>
        <dbReference type="EMBL" id="CAI9155450.1"/>
    </source>
</evidence>
<sequence length="126" mass="14419">MVSDAWVFPWLLTLYPPHPPNAHTYTCVISSHGSGGSQQADTHRGVWTTGRKFCPLEYFPIAWVSSHQLCSFHLQLTHKCPNTHEGRPFFILKDFHNILLLPDLQVTFHQLIHTQLHPDTSRGEVP</sequence>
<evidence type="ECO:0000313" key="2">
    <source>
        <dbReference type="Proteomes" id="UP001176941"/>
    </source>
</evidence>
<proteinExistence type="predicted"/>
<dbReference type="Proteomes" id="UP001176941">
    <property type="component" value="Chromosome 12"/>
</dbReference>
<name>A0ABN8Y3C3_RANTA</name>
<organism evidence="1 2">
    <name type="scientific">Rangifer tarandus platyrhynchus</name>
    <name type="common">Svalbard reindeer</name>
    <dbReference type="NCBI Taxonomy" id="3082113"/>
    <lineage>
        <taxon>Eukaryota</taxon>
        <taxon>Metazoa</taxon>
        <taxon>Chordata</taxon>
        <taxon>Craniata</taxon>
        <taxon>Vertebrata</taxon>
        <taxon>Euteleostomi</taxon>
        <taxon>Mammalia</taxon>
        <taxon>Eutheria</taxon>
        <taxon>Laurasiatheria</taxon>
        <taxon>Artiodactyla</taxon>
        <taxon>Ruminantia</taxon>
        <taxon>Pecora</taxon>
        <taxon>Cervidae</taxon>
        <taxon>Odocoileinae</taxon>
        <taxon>Rangifer</taxon>
    </lineage>
</organism>
<reference evidence="1" key="1">
    <citation type="submission" date="2023-04" db="EMBL/GenBank/DDBJ databases">
        <authorList>
            <consortium name="ELIXIR-Norway"/>
        </authorList>
    </citation>
    <scope>NUCLEOTIDE SEQUENCE [LARGE SCALE GENOMIC DNA]</scope>
</reference>
<accession>A0ABN8Y3C3</accession>
<keyword evidence="2" id="KW-1185">Reference proteome</keyword>